<dbReference type="Pfam" id="PF09397">
    <property type="entry name" value="FtsK_gamma"/>
    <property type="match status" value="1"/>
</dbReference>
<feature type="transmembrane region" description="Helical" evidence="8">
    <location>
        <begin position="60"/>
        <end position="79"/>
    </location>
</feature>
<feature type="region of interest" description="Disordered" evidence="7">
    <location>
        <begin position="1036"/>
        <end position="1149"/>
    </location>
</feature>
<proteinExistence type="inferred from homology"/>
<feature type="compositionally biased region" description="Polar residues" evidence="7">
    <location>
        <begin position="400"/>
        <end position="411"/>
    </location>
</feature>
<evidence type="ECO:0000256" key="6">
    <source>
        <dbReference type="SAM" id="Coils"/>
    </source>
</evidence>
<keyword evidence="3 5" id="KW-0067">ATP-binding</keyword>
<dbReference type="InterPro" id="IPR036388">
    <property type="entry name" value="WH-like_DNA-bd_sf"/>
</dbReference>
<dbReference type="InterPro" id="IPR036390">
    <property type="entry name" value="WH_DNA-bd_sf"/>
</dbReference>
<feature type="compositionally biased region" description="Basic and acidic residues" evidence="7">
    <location>
        <begin position="726"/>
        <end position="735"/>
    </location>
</feature>
<feature type="binding site" evidence="5">
    <location>
        <begin position="1393"/>
        <end position="1400"/>
    </location>
    <ligand>
        <name>ATP</name>
        <dbReference type="ChEBI" id="CHEBI:30616"/>
    </ligand>
</feature>
<keyword evidence="4" id="KW-0238">DNA-binding</keyword>
<dbReference type="RefSeq" id="WP_326928277.1">
    <property type="nucleotide sequence ID" value="NZ_CP123443.1"/>
</dbReference>
<dbReference type="InterPro" id="IPR002543">
    <property type="entry name" value="FtsK_dom"/>
</dbReference>
<dbReference type="SUPFAM" id="SSF46785">
    <property type="entry name" value="Winged helix' DNA-binding domain"/>
    <property type="match status" value="1"/>
</dbReference>
<feature type="compositionally biased region" description="Low complexity" evidence="7">
    <location>
        <begin position="375"/>
        <end position="399"/>
    </location>
</feature>
<organism evidence="10 11">
    <name type="scientific">Candidatus Haliotispira prima</name>
    <dbReference type="NCBI Taxonomy" id="3034016"/>
    <lineage>
        <taxon>Bacteria</taxon>
        <taxon>Pseudomonadati</taxon>
        <taxon>Spirochaetota</taxon>
        <taxon>Spirochaetia</taxon>
        <taxon>Spirochaetales</taxon>
        <taxon>Spirochaetaceae</taxon>
        <taxon>Candidatus Haliotispira</taxon>
    </lineage>
</organism>
<keyword evidence="8" id="KW-1133">Transmembrane helix</keyword>
<dbReference type="Gene3D" id="1.10.10.10">
    <property type="entry name" value="Winged helix-like DNA-binding domain superfamily/Winged helix DNA-binding domain"/>
    <property type="match status" value="1"/>
</dbReference>
<evidence type="ECO:0000256" key="5">
    <source>
        <dbReference type="PROSITE-ProRule" id="PRU00289"/>
    </source>
</evidence>
<feature type="compositionally biased region" description="Basic and acidic residues" evidence="7">
    <location>
        <begin position="676"/>
        <end position="688"/>
    </location>
</feature>
<feature type="compositionally biased region" description="Acidic residues" evidence="7">
    <location>
        <begin position="917"/>
        <end position="930"/>
    </location>
</feature>
<evidence type="ECO:0000256" key="8">
    <source>
        <dbReference type="SAM" id="Phobius"/>
    </source>
</evidence>
<feature type="compositionally biased region" description="Acidic residues" evidence="7">
    <location>
        <begin position="1091"/>
        <end position="1102"/>
    </location>
</feature>
<feature type="compositionally biased region" description="Acidic residues" evidence="7">
    <location>
        <begin position="662"/>
        <end position="675"/>
    </location>
</feature>
<evidence type="ECO:0000313" key="10">
    <source>
        <dbReference type="EMBL" id="WGK70071.1"/>
    </source>
</evidence>
<evidence type="ECO:0000256" key="4">
    <source>
        <dbReference type="ARBA" id="ARBA00023125"/>
    </source>
</evidence>
<dbReference type="SUPFAM" id="SSF52540">
    <property type="entry name" value="P-loop containing nucleoside triphosphate hydrolases"/>
    <property type="match status" value="1"/>
</dbReference>
<feature type="compositionally biased region" description="Basic and acidic residues" evidence="7">
    <location>
        <begin position="310"/>
        <end position="323"/>
    </location>
</feature>
<keyword evidence="6" id="KW-0175">Coiled coil</keyword>
<reference evidence="10 11" key="1">
    <citation type="submission" date="2023-04" db="EMBL/GenBank/DDBJ databases">
        <title>Spirochaete genome identified in red abalone sample constitutes a novel genus.</title>
        <authorList>
            <person name="Sharma S.P."/>
            <person name="Purcell C.M."/>
            <person name="Hyde J.R."/>
            <person name="Severin A.J."/>
        </authorList>
    </citation>
    <scope>NUCLEOTIDE SEQUENCE [LARGE SCALE GENOMIC DNA]</scope>
    <source>
        <strain evidence="10 11">SP-2023</strain>
    </source>
</reference>
<feature type="compositionally biased region" description="Acidic residues" evidence="7">
    <location>
        <begin position="973"/>
        <end position="994"/>
    </location>
</feature>
<dbReference type="CDD" id="cd01127">
    <property type="entry name" value="TrwB_TraG_TraD_VirD4"/>
    <property type="match status" value="1"/>
</dbReference>
<feature type="transmembrane region" description="Helical" evidence="8">
    <location>
        <begin position="85"/>
        <end position="108"/>
    </location>
</feature>
<protein>
    <submittedName>
        <fullName evidence="10">DNA translocase FtsK</fullName>
    </submittedName>
</protein>
<dbReference type="Proteomes" id="UP001228690">
    <property type="component" value="Chromosome"/>
</dbReference>
<dbReference type="SMART" id="SM00843">
    <property type="entry name" value="Ftsk_gamma"/>
    <property type="match status" value="1"/>
</dbReference>
<dbReference type="InterPro" id="IPR050206">
    <property type="entry name" value="FtsK/SpoIIIE/SftA"/>
</dbReference>
<feature type="compositionally biased region" description="Basic and acidic residues" evidence="7">
    <location>
        <begin position="341"/>
        <end position="370"/>
    </location>
</feature>
<feature type="compositionally biased region" description="Basic and acidic residues" evidence="7">
    <location>
        <begin position="879"/>
        <end position="888"/>
    </location>
</feature>
<feature type="domain" description="FtsK" evidence="9">
    <location>
        <begin position="1375"/>
        <end position="1570"/>
    </location>
</feature>
<feature type="compositionally biased region" description="Acidic residues" evidence="7">
    <location>
        <begin position="1062"/>
        <end position="1071"/>
    </location>
</feature>
<feature type="compositionally biased region" description="Acidic residues" evidence="7">
    <location>
        <begin position="635"/>
        <end position="645"/>
    </location>
</feature>
<feature type="compositionally biased region" description="Acidic residues" evidence="7">
    <location>
        <begin position="1042"/>
        <end position="1054"/>
    </location>
</feature>
<feature type="region of interest" description="Disordered" evidence="7">
    <location>
        <begin position="179"/>
        <end position="467"/>
    </location>
</feature>
<feature type="transmembrane region" description="Helical" evidence="8">
    <location>
        <begin position="20"/>
        <end position="48"/>
    </location>
</feature>
<feature type="compositionally biased region" description="Acidic residues" evidence="7">
    <location>
        <begin position="1002"/>
        <end position="1011"/>
    </location>
</feature>
<dbReference type="PANTHER" id="PTHR22683">
    <property type="entry name" value="SPORULATION PROTEIN RELATED"/>
    <property type="match status" value="1"/>
</dbReference>
<feature type="compositionally biased region" description="Acidic residues" evidence="7">
    <location>
        <begin position="821"/>
        <end position="837"/>
    </location>
</feature>
<evidence type="ECO:0000259" key="9">
    <source>
        <dbReference type="PROSITE" id="PS50901"/>
    </source>
</evidence>
<dbReference type="EMBL" id="CP123443">
    <property type="protein sequence ID" value="WGK70071.1"/>
    <property type="molecule type" value="Genomic_DNA"/>
</dbReference>
<evidence type="ECO:0000256" key="7">
    <source>
        <dbReference type="SAM" id="MobiDB-lite"/>
    </source>
</evidence>
<evidence type="ECO:0000256" key="2">
    <source>
        <dbReference type="ARBA" id="ARBA00022741"/>
    </source>
</evidence>
<feature type="compositionally biased region" description="Polar residues" evidence="7">
    <location>
        <begin position="299"/>
        <end position="308"/>
    </location>
</feature>
<keyword evidence="8" id="KW-0472">Membrane</keyword>
<feature type="compositionally biased region" description="Basic and acidic residues" evidence="7">
    <location>
        <begin position="437"/>
        <end position="450"/>
    </location>
</feature>
<dbReference type="Gene3D" id="3.30.980.40">
    <property type="match status" value="1"/>
</dbReference>
<evidence type="ECO:0000256" key="3">
    <source>
        <dbReference type="ARBA" id="ARBA00022840"/>
    </source>
</evidence>
<dbReference type="InterPro" id="IPR018541">
    <property type="entry name" value="Ftsk_gamma"/>
</dbReference>
<feature type="region of interest" description="Disordered" evidence="7">
    <location>
        <begin position="814"/>
        <end position="857"/>
    </location>
</feature>
<keyword evidence="2 5" id="KW-0547">Nucleotide-binding</keyword>
<accession>A0ABY8MJ78</accession>
<dbReference type="Pfam" id="PF01580">
    <property type="entry name" value="FtsK_SpoIIIE"/>
    <property type="match status" value="1"/>
</dbReference>
<keyword evidence="11" id="KW-1185">Reference proteome</keyword>
<dbReference type="PROSITE" id="PS50901">
    <property type="entry name" value="FTSK"/>
    <property type="match status" value="1"/>
</dbReference>
<feature type="compositionally biased region" description="Polar residues" evidence="7">
    <location>
        <begin position="216"/>
        <end position="225"/>
    </location>
</feature>
<feature type="compositionally biased region" description="Polar residues" evidence="7">
    <location>
        <begin position="454"/>
        <end position="467"/>
    </location>
</feature>
<dbReference type="Pfam" id="PF17854">
    <property type="entry name" value="FtsK_alpha"/>
    <property type="match status" value="1"/>
</dbReference>
<feature type="transmembrane region" description="Helical" evidence="8">
    <location>
        <begin position="128"/>
        <end position="147"/>
    </location>
</feature>
<name>A0ABY8MJ78_9SPIO</name>
<evidence type="ECO:0000256" key="1">
    <source>
        <dbReference type="ARBA" id="ARBA00006474"/>
    </source>
</evidence>
<dbReference type="Gene3D" id="3.40.50.300">
    <property type="entry name" value="P-loop containing nucleotide triphosphate hydrolases"/>
    <property type="match status" value="1"/>
</dbReference>
<evidence type="ECO:0000313" key="11">
    <source>
        <dbReference type="Proteomes" id="UP001228690"/>
    </source>
</evidence>
<gene>
    <name evidence="10" type="ORF">P0082_04215</name>
</gene>
<feature type="region of interest" description="Disordered" evidence="7">
    <location>
        <begin position="872"/>
        <end position="1021"/>
    </location>
</feature>
<feature type="region of interest" description="Disordered" evidence="7">
    <location>
        <begin position="568"/>
        <end position="781"/>
    </location>
</feature>
<dbReference type="InterPro" id="IPR027417">
    <property type="entry name" value="P-loop_NTPase"/>
</dbReference>
<dbReference type="InterPro" id="IPR041027">
    <property type="entry name" value="FtsK_alpha"/>
</dbReference>
<feature type="compositionally biased region" description="Acidic residues" evidence="7">
    <location>
        <begin position="739"/>
        <end position="752"/>
    </location>
</feature>
<feature type="compositionally biased region" description="Acidic residues" evidence="7">
    <location>
        <begin position="592"/>
        <end position="605"/>
    </location>
</feature>
<dbReference type="PANTHER" id="PTHR22683:SF41">
    <property type="entry name" value="DNA TRANSLOCASE FTSK"/>
    <property type="match status" value="1"/>
</dbReference>
<keyword evidence="8" id="KW-0812">Transmembrane</keyword>
<comment type="similarity">
    <text evidence="1">Belongs to the FtsK/SpoIIIE/SftA family.</text>
</comment>
<feature type="coiled-coil region" evidence="6">
    <location>
        <begin position="1155"/>
        <end position="1222"/>
    </location>
</feature>
<feature type="compositionally biased region" description="Polar residues" evidence="7">
    <location>
        <begin position="283"/>
        <end position="292"/>
    </location>
</feature>
<sequence length="1706" mass="190088">MSGYSEPNYDSEEVAERPNYALLGLSHALLVTAVGSLVMILGYLIGLWSSHLFDTFWQSFHVLSFYLPGLFFAASRALLQPQWLHAFGLLSFSILPLMTLNGIFQILLATPSNFNLWLTGRFSLSSSLWLLSGIFATQVLFLLHPVFRNFLFSLSKLTFQTFRESERYPKEDLEELDSRSRLRVGMGLRPPEIPTPGPGLSEPPFSGGTSVPYMSRNRSNVNDPNNLAGETENGSPEMEPPLHDVLEPDELNGESIHGDSIHGESIYGTEPDLVQESDKGQIDQHTGASNSDFPDFSSLEGNFRNSNEPAEGRQEEDAYRDNFYDDSFDTFDTFDTLPPELRGDLQEESQKESREESRPGYDFEALKDDLMAGSAEAEQQLAEQEQYQAEFQEQFETEQSLGQEPENTVDQAPSDDGDNPFEFPIEPIPDDLESLLPEEKLEEKGLRDPGFDILSTNTENGLSEDTLTSARERELNPVQLAFEHAGLERPPFFADSKTLAESMRGIDSEFEAAERHEVLDPREEYGEHLAARREVIRQEKILLRIQEADGQLVDEDMADELLQSEQAIGDWRDDYSGRIALSPDLDNANPDEGIEDSESVDDSGGTEEYPQEGFPEKFDNLDDGVSFAVPPSNEDSSDSAAEELEVSQLQRELQEYGLSPAEDFEAQEGAEFGEETEVHGPAGERDVAGEEEETPIGQSQWTPSGEDADKNVDIGDTAPEETDDGNESKEQKRTLPDGYDIENTDTEEDTEAEFSGTDSTEPGFGLGPETEEHDEQRSIQGISLASGPIAGTVDFSERDPQGDVAILLSEWLATDPASLQQEEEEEEEIDTEPESEEPQFPVGTEEEDSNPFSQISTTDVLWDEFAFLDAEFSVDEEQQDSKGSDEIKNLFPEGEAELSQLAQQLRHDVQDGQNEGQDNEQDDERDEREEAENRENNAGEPESEEPEQKIELEPEEEGYESHNREAVISVLTELEEVLEEFAREEEEPFAEEAQEEPKEERQEETDLTEPDTNDKNINQPFQEFLSNLTYLTENKVVGSEESVPEEPGAEEEQALDSSEFPESSESEEPGVEEGKTEPAVAVIQGQNQETQNEESSNEESLEAELKQALENEPEGGGQEFNIHFPLEENEGSAVGEAVTLEEPAETDSFTEDLTADLAEEEMEDEFELEELLKNELSDTSNKPEFGDSANSPIESFSVAEAAEQALREKEEQDALREEARAQRMLVPPVQKSWQVYEVTASQLIDYDPEEEERNSRIDKETEEAGEALLQTLKKFKIEANMTHILKGPSITEFGILPAPGVKLNRVEQLADNLAMELAARSIRIVAPIPGKKAVGVEIPNRRRATVSFPALMDSEAMQEARSQMRLPIILGKEINGEVRIADLRRMPHLLIAGATGAGKSVCVNVIISTLILSRTPQELRLLMIDPKIVELKQYNDIPHLLTPVITDAQRALQALQWVSGEMERRYALLDAIGAGNKGIESYNRYIKEKNMATMPLEFIVVIIDEFADLMSLVGKELEGMIARLAAMSRAVGIHLVLATQRPSVDVVTGLIKANFPTRIAFMVASQTDSRTILDLKGAEQLLGQGDMLFSFPGQPLVRVQGAYLSEEDDERISNHIKTTGKPAYLDEIIFEDGETEETHSLESGGDELFPQAVEIALQAGEISTSFLQRKLSIGYNRAARIIDEMEDRGIIGPAQGSKKREVLQAF</sequence>